<evidence type="ECO:0000313" key="2">
    <source>
        <dbReference type="Proteomes" id="UP001529510"/>
    </source>
</evidence>
<sequence length="189" mass="21853">MLKQAYLNLLSLRLELQQERSTLGQEASKANVDKKEKDLSLLYDTLRVKISVIVRNCNKDLLVCVAHIILEEEKRQGEPGAMQGWREAWRDAVLNGVRDTLEKVPLDSREQNESWLALHLELLNKAVVDDLKKVKTELHSLYPADFNVYETYVSCHHEAVGEHLKKLVEKVTELKDYNTLLEFITHSYP</sequence>
<dbReference type="EMBL" id="JAMKFB020000013">
    <property type="protein sequence ID" value="KAL0177554.1"/>
    <property type="molecule type" value="Genomic_DNA"/>
</dbReference>
<comment type="caution">
    <text evidence="1">The sequence shown here is derived from an EMBL/GenBank/DDBJ whole genome shotgun (WGS) entry which is preliminary data.</text>
</comment>
<dbReference type="AlphaFoldDB" id="A0ABD0PU44"/>
<protein>
    <submittedName>
        <fullName evidence="1">Uncharacterized protein</fullName>
    </submittedName>
</protein>
<gene>
    <name evidence="1" type="ORF">M9458_026448</name>
</gene>
<dbReference type="PANTHER" id="PTHR21292">
    <property type="entry name" value="EXOCYST COMPLEX COMPONENT SEC6-RELATED"/>
    <property type="match status" value="1"/>
</dbReference>
<dbReference type="InterPro" id="IPR010326">
    <property type="entry name" value="EXOC3/Sec6"/>
</dbReference>
<dbReference type="PANTHER" id="PTHR21292:SF7">
    <property type="entry name" value="EXOCYST COMPLEX COMPONENT 3-LIKE 2"/>
    <property type="match status" value="1"/>
</dbReference>
<dbReference type="Proteomes" id="UP001529510">
    <property type="component" value="Unassembled WGS sequence"/>
</dbReference>
<dbReference type="Pfam" id="PF06046">
    <property type="entry name" value="Sec6"/>
    <property type="match status" value="1"/>
</dbReference>
<accession>A0ABD0PU44</accession>
<proteinExistence type="predicted"/>
<evidence type="ECO:0000313" key="1">
    <source>
        <dbReference type="EMBL" id="KAL0177554.1"/>
    </source>
</evidence>
<reference evidence="1 2" key="1">
    <citation type="submission" date="2024-05" db="EMBL/GenBank/DDBJ databases">
        <title>Genome sequencing and assembly of Indian major carp, Cirrhinus mrigala (Hamilton, 1822).</title>
        <authorList>
            <person name="Mohindra V."/>
            <person name="Chowdhury L.M."/>
            <person name="Lal K."/>
            <person name="Jena J.K."/>
        </authorList>
    </citation>
    <scope>NUCLEOTIDE SEQUENCE [LARGE SCALE GENOMIC DNA]</scope>
    <source>
        <strain evidence="1">CM1030</strain>
        <tissue evidence="1">Blood</tissue>
    </source>
</reference>
<organism evidence="1 2">
    <name type="scientific">Cirrhinus mrigala</name>
    <name type="common">Mrigala</name>
    <dbReference type="NCBI Taxonomy" id="683832"/>
    <lineage>
        <taxon>Eukaryota</taxon>
        <taxon>Metazoa</taxon>
        <taxon>Chordata</taxon>
        <taxon>Craniata</taxon>
        <taxon>Vertebrata</taxon>
        <taxon>Euteleostomi</taxon>
        <taxon>Actinopterygii</taxon>
        <taxon>Neopterygii</taxon>
        <taxon>Teleostei</taxon>
        <taxon>Ostariophysi</taxon>
        <taxon>Cypriniformes</taxon>
        <taxon>Cyprinidae</taxon>
        <taxon>Labeoninae</taxon>
        <taxon>Labeonini</taxon>
        <taxon>Cirrhinus</taxon>
    </lineage>
</organism>
<name>A0ABD0PU44_CIRMR</name>
<feature type="non-terminal residue" evidence="1">
    <location>
        <position position="189"/>
    </location>
</feature>
<keyword evidence="2" id="KW-1185">Reference proteome</keyword>